<accession>A0A2W5FRM5</accession>
<gene>
    <name evidence="1" type="ORF">DI586_03545</name>
</gene>
<dbReference type="Proteomes" id="UP000249739">
    <property type="component" value="Unassembled WGS sequence"/>
</dbReference>
<organism evidence="1 2">
    <name type="scientific">Micavibrio aeruginosavorus</name>
    <dbReference type="NCBI Taxonomy" id="349221"/>
    <lineage>
        <taxon>Bacteria</taxon>
        <taxon>Pseudomonadati</taxon>
        <taxon>Bdellovibrionota</taxon>
        <taxon>Bdellovibrionia</taxon>
        <taxon>Bdellovibrionales</taxon>
        <taxon>Pseudobdellovibrionaceae</taxon>
        <taxon>Micavibrio</taxon>
    </lineage>
</organism>
<evidence type="ECO:0000313" key="1">
    <source>
        <dbReference type="EMBL" id="PZP56477.1"/>
    </source>
</evidence>
<reference evidence="1 2" key="1">
    <citation type="submission" date="2017-08" db="EMBL/GenBank/DDBJ databases">
        <title>Infants hospitalized years apart are colonized by the same room-sourced microbial strains.</title>
        <authorList>
            <person name="Brooks B."/>
            <person name="Olm M.R."/>
            <person name="Firek B.A."/>
            <person name="Baker R."/>
            <person name="Thomas B.C."/>
            <person name="Morowitz M.J."/>
            <person name="Banfield J.F."/>
        </authorList>
    </citation>
    <scope>NUCLEOTIDE SEQUENCE [LARGE SCALE GENOMIC DNA]</scope>
    <source>
        <strain evidence="1">S2_006_000_R2_64</strain>
    </source>
</reference>
<comment type="caution">
    <text evidence="1">The sequence shown here is derived from an EMBL/GenBank/DDBJ whole genome shotgun (WGS) entry which is preliminary data.</text>
</comment>
<evidence type="ECO:0000313" key="2">
    <source>
        <dbReference type="Proteomes" id="UP000249739"/>
    </source>
</evidence>
<name>A0A2W5FRM5_9BACT</name>
<sequence>MMPSALLEKIHREEIISQVSDYFAIARTILVSELGGNPDKYGTDELIKVVEIVAISMNTLATFSIVTKGGASHD</sequence>
<dbReference type="AlphaFoldDB" id="A0A2W5FRM5"/>
<proteinExistence type="predicted"/>
<protein>
    <submittedName>
        <fullName evidence="1">Uncharacterized protein</fullName>
    </submittedName>
</protein>
<dbReference type="EMBL" id="QFOT01000024">
    <property type="protein sequence ID" value="PZP56477.1"/>
    <property type="molecule type" value="Genomic_DNA"/>
</dbReference>